<keyword evidence="1" id="KW-0812">Transmembrane</keyword>
<keyword evidence="1" id="KW-0472">Membrane</keyword>
<dbReference type="KEGG" id="alj:G8D99_00900"/>
<organism evidence="2 3">
    <name type="scientific">Acinetobacter lanii</name>
    <dbReference type="NCBI Taxonomy" id="2715163"/>
    <lineage>
        <taxon>Bacteria</taxon>
        <taxon>Pseudomonadati</taxon>
        <taxon>Pseudomonadota</taxon>
        <taxon>Gammaproteobacteria</taxon>
        <taxon>Moraxellales</taxon>
        <taxon>Moraxellaceae</taxon>
        <taxon>Acinetobacter</taxon>
    </lineage>
</organism>
<protein>
    <submittedName>
        <fullName evidence="2">Uncharacterized protein</fullName>
    </submittedName>
</protein>
<dbReference type="AlphaFoldDB" id="A0A6G8S0Q7"/>
<evidence type="ECO:0000313" key="2">
    <source>
        <dbReference type="EMBL" id="QIO07563.1"/>
    </source>
</evidence>
<gene>
    <name evidence="2" type="ORF">G8D99_00900</name>
</gene>
<dbReference type="EMBL" id="CP049916">
    <property type="protein sequence ID" value="QIO07563.1"/>
    <property type="molecule type" value="Genomic_DNA"/>
</dbReference>
<keyword evidence="3" id="KW-1185">Reference proteome</keyword>
<proteinExistence type="predicted"/>
<dbReference type="RefSeq" id="WP_166321419.1">
    <property type="nucleotide sequence ID" value="NZ_CP049916.1"/>
</dbReference>
<accession>A0A6G8S0Q7</accession>
<keyword evidence="1" id="KW-1133">Transmembrane helix</keyword>
<dbReference type="Proteomes" id="UP000501939">
    <property type="component" value="Chromosome"/>
</dbReference>
<feature type="transmembrane region" description="Helical" evidence="1">
    <location>
        <begin position="37"/>
        <end position="55"/>
    </location>
</feature>
<name>A0A6G8S0Q7_9GAMM</name>
<evidence type="ECO:0000313" key="3">
    <source>
        <dbReference type="Proteomes" id="UP000501939"/>
    </source>
</evidence>
<feature type="transmembrane region" description="Helical" evidence="1">
    <location>
        <begin position="12"/>
        <end position="31"/>
    </location>
</feature>
<evidence type="ECO:0000256" key="1">
    <source>
        <dbReference type="SAM" id="Phobius"/>
    </source>
</evidence>
<sequence length="68" mass="7410">MNKDLTNNKNMLLYVLFGLLAFTLMLTNVLHNDIVDAVLTVINTVIIVKIALILLKSGIASVNAICNP</sequence>
<reference evidence="2 3" key="1">
    <citation type="submission" date="2020-03" db="EMBL/GenBank/DDBJ databases">
        <authorList>
            <person name="Zhu W."/>
        </authorList>
    </citation>
    <scope>NUCLEOTIDE SEQUENCE [LARGE SCALE GENOMIC DNA]</scope>
    <source>
        <strain evidence="2 3">185</strain>
    </source>
</reference>